<evidence type="ECO:0000313" key="2">
    <source>
        <dbReference type="Proteomes" id="UP000515561"/>
    </source>
</evidence>
<dbReference type="Proteomes" id="UP000515561">
    <property type="component" value="Chromosome"/>
</dbReference>
<proteinExistence type="predicted"/>
<dbReference type="GO" id="GO:0016740">
    <property type="term" value="F:transferase activity"/>
    <property type="evidence" value="ECO:0007669"/>
    <property type="project" value="UniProtKB-KW"/>
</dbReference>
<dbReference type="RefSeq" id="WP_184093514.1">
    <property type="nucleotide sequence ID" value="NZ_AP023367.1"/>
</dbReference>
<keyword evidence="2" id="KW-1185">Reference proteome</keyword>
<dbReference type="InterPro" id="IPR001173">
    <property type="entry name" value="Glyco_trans_2-like"/>
</dbReference>
<protein>
    <submittedName>
        <fullName evidence="1">Rhamnosyltransferase</fullName>
    </submittedName>
</protein>
<gene>
    <name evidence="1" type="primary">rfbN</name>
    <name evidence="1" type="ORF">acsn021_33030</name>
</gene>
<dbReference type="Gene3D" id="3.90.550.10">
    <property type="entry name" value="Spore Coat Polysaccharide Biosynthesis Protein SpsA, Chain A"/>
    <property type="match status" value="1"/>
</dbReference>
<keyword evidence="1" id="KW-0808">Transferase</keyword>
<organism evidence="1 2">
    <name type="scientific">Anaerocolumna cellulosilytica</name>
    <dbReference type="NCBI Taxonomy" id="433286"/>
    <lineage>
        <taxon>Bacteria</taxon>
        <taxon>Bacillati</taxon>
        <taxon>Bacillota</taxon>
        <taxon>Clostridia</taxon>
        <taxon>Lachnospirales</taxon>
        <taxon>Lachnospiraceae</taxon>
        <taxon>Anaerocolumna</taxon>
    </lineage>
</organism>
<evidence type="ECO:0000313" key="1">
    <source>
        <dbReference type="EMBL" id="BCJ95734.1"/>
    </source>
</evidence>
<dbReference type="KEGG" id="acel:acsn021_33030"/>
<dbReference type="EMBL" id="AP023367">
    <property type="protein sequence ID" value="BCJ95734.1"/>
    <property type="molecule type" value="Genomic_DNA"/>
</dbReference>
<reference evidence="1 2" key="1">
    <citation type="journal article" date="2016" name="Int. J. Syst. Evol. Microbiol.">
        <title>Descriptions of Anaerotaenia torta gen. nov., sp. nov. and Anaerocolumna cellulosilytica gen. nov., sp. nov. isolated from a methanogenic reactor of cattle waste.</title>
        <authorList>
            <person name="Uek A."/>
            <person name="Ohtaki Y."/>
            <person name="Kaku N."/>
            <person name="Ueki K."/>
        </authorList>
    </citation>
    <scope>NUCLEOTIDE SEQUENCE [LARGE SCALE GENOMIC DNA]</scope>
    <source>
        <strain evidence="1 2">SN021</strain>
    </source>
</reference>
<accession>A0A6S6QYM5</accession>
<dbReference type="SUPFAM" id="SSF53448">
    <property type="entry name" value="Nucleotide-diphospho-sugar transferases"/>
    <property type="match status" value="1"/>
</dbReference>
<name>A0A6S6QYM5_9FIRM</name>
<dbReference type="InterPro" id="IPR029044">
    <property type="entry name" value="Nucleotide-diphossugar_trans"/>
</dbReference>
<dbReference type="AlphaFoldDB" id="A0A6S6QYM5"/>
<sequence>MEETKEWLIDAPDSQENEKIDVIIPVYKPDGKFRQLIERLVKQSRKPNTIFLLHTLEEPADSAAAISSREAIDFVKSLKTEDCNIHYTAVKKADFDHGGTRNLGASLSNAAFVVFMTQDAVPADSHLIENLIVPFKEKAVAAAYARQLPNPKSGIIESYTREFNYPLESYLKSEKDLPILGIKTYFCSNVCAVYRKKVYEELGGFVLKTIFNEDMIMAAGIIRAGYSIAYQADARVYHSHVYNYRQQFKRNFDLAVSQEQYREIFKAVKSENEGIKLVKRTLNYLCKEGKYYLIPDLILQSAFKYFGYKAGRNFKKLPLEFIKKLSMNPGYWEDDIK</sequence>
<dbReference type="Pfam" id="PF00535">
    <property type="entry name" value="Glycos_transf_2"/>
    <property type="match status" value="1"/>
</dbReference>